<organism evidence="3 4">
    <name type="scientific">Neobacillus bataviensis LMG 21833</name>
    <dbReference type="NCBI Taxonomy" id="1117379"/>
    <lineage>
        <taxon>Bacteria</taxon>
        <taxon>Bacillati</taxon>
        <taxon>Bacillota</taxon>
        <taxon>Bacilli</taxon>
        <taxon>Bacillales</taxon>
        <taxon>Bacillaceae</taxon>
        <taxon>Neobacillus</taxon>
    </lineage>
</organism>
<evidence type="ECO:0000313" key="3">
    <source>
        <dbReference type="EMBL" id="EKN66958.1"/>
    </source>
</evidence>
<dbReference type="PATRIC" id="fig|1117379.3.peg.2839"/>
<feature type="domain" description="UGSC-like" evidence="2">
    <location>
        <begin position="16"/>
        <end position="103"/>
    </location>
</feature>
<sequence length="103" mass="11663">MIRVISPIENGQITGNSSSSASRIKNRPHEKIKIAYLSNGKPNVHEIFSFIDQHLMELYPEEISQDPFEIRFFDKKNAAKPAPSEMLEEIKDYADILITGSAD</sequence>
<evidence type="ECO:0000313" key="4">
    <source>
        <dbReference type="Proteomes" id="UP000006316"/>
    </source>
</evidence>
<dbReference type="InterPro" id="IPR057767">
    <property type="entry name" value="UGSC-like_dom"/>
</dbReference>
<dbReference type="Proteomes" id="UP000006316">
    <property type="component" value="Unassembled WGS sequence"/>
</dbReference>
<dbReference type="EMBL" id="AJLS01000097">
    <property type="protein sequence ID" value="EKN66958.1"/>
    <property type="molecule type" value="Genomic_DNA"/>
</dbReference>
<proteinExistence type="predicted"/>
<dbReference type="Pfam" id="PF24696">
    <property type="entry name" value="UGSC"/>
    <property type="match status" value="1"/>
</dbReference>
<accession>K6DFU9</accession>
<keyword evidence="4" id="KW-1185">Reference proteome</keyword>
<protein>
    <recommendedName>
        <fullName evidence="2">UGSC-like domain-containing protein</fullName>
    </recommendedName>
</protein>
<dbReference type="STRING" id="1117379.BABA_13757"/>
<evidence type="ECO:0000259" key="2">
    <source>
        <dbReference type="Pfam" id="PF24696"/>
    </source>
</evidence>
<name>K6DFU9_9BACI</name>
<dbReference type="AlphaFoldDB" id="K6DFU9"/>
<feature type="region of interest" description="Disordered" evidence="1">
    <location>
        <begin position="1"/>
        <end position="24"/>
    </location>
</feature>
<evidence type="ECO:0000256" key="1">
    <source>
        <dbReference type="SAM" id="MobiDB-lite"/>
    </source>
</evidence>
<reference evidence="3 4" key="1">
    <citation type="journal article" date="2012" name="Front. Microbiol.">
        <title>Redundancy and modularity in membrane-associated dissimilatory nitrate reduction in Bacillus.</title>
        <authorList>
            <person name="Heylen K."/>
            <person name="Keltjens J."/>
        </authorList>
    </citation>
    <scope>NUCLEOTIDE SEQUENCE [LARGE SCALE GENOMIC DNA]</scope>
    <source>
        <strain evidence="4">LMG 21833T</strain>
    </source>
</reference>
<gene>
    <name evidence="3" type="ORF">BABA_13757</name>
</gene>
<comment type="caution">
    <text evidence="3">The sequence shown here is derived from an EMBL/GenBank/DDBJ whole genome shotgun (WGS) entry which is preliminary data.</text>
</comment>
<feature type="compositionally biased region" description="Polar residues" evidence="1">
    <location>
        <begin position="9"/>
        <end position="23"/>
    </location>
</feature>